<keyword evidence="2" id="KW-0408">Iron</keyword>
<protein>
    <submittedName>
        <fullName evidence="4">CYP4B1</fullName>
        <ecNumber evidence="4">1.14.14.1</ecNumber>
    </submittedName>
</protein>
<keyword evidence="3" id="KW-1133">Transmembrane helix</keyword>
<evidence type="ECO:0000256" key="3">
    <source>
        <dbReference type="SAM" id="Phobius"/>
    </source>
</evidence>
<dbReference type="SUPFAM" id="SSF48264">
    <property type="entry name" value="Cytochrome P450"/>
    <property type="match status" value="2"/>
</dbReference>
<dbReference type="InterPro" id="IPR021109">
    <property type="entry name" value="Peptidase_aspartic_dom_sf"/>
</dbReference>
<dbReference type="OrthoDB" id="1470350at2759"/>
<dbReference type="Pfam" id="PF00067">
    <property type="entry name" value="p450"/>
    <property type="match status" value="2"/>
</dbReference>
<accession>A0A812AYC4</accession>
<proteinExistence type="inferred from homology"/>
<dbReference type="InterPro" id="IPR001128">
    <property type="entry name" value="Cyt_P450"/>
</dbReference>
<comment type="caution">
    <text evidence="4">The sequence shown here is derived from an EMBL/GenBank/DDBJ whole genome shotgun (WGS) entry which is preliminary data.</text>
</comment>
<dbReference type="InterPro" id="IPR036396">
    <property type="entry name" value="Cyt_P450_sf"/>
</dbReference>
<keyword evidence="5" id="KW-1185">Reference proteome</keyword>
<dbReference type="InterPro" id="IPR002401">
    <property type="entry name" value="Cyt_P450_E_grp-I"/>
</dbReference>
<feature type="transmembrane region" description="Helical" evidence="3">
    <location>
        <begin position="67"/>
        <end position="87"/>
    </location>
</feature>
<dbReference type="EC" id="1.14.14.1" evidence="4"/>
<comment type="similarity">
    <text evidence="1">Belongs to the cytochrome P450 family.</text>
</comment>
<keyword evidence="3" id="KW-0472">Membrane</keyword>
<dbReference type="PANTHER" id="PTHR24291:SF201">
    <property type="entry name" value="CYTOCHROME P450, FAMILY 4, SUBFAMILY B, POLYPEPTIDE 7"/>
    <property type="match status" value="1"/>
</dbReference>
<keyword evidence="2" id="KW-0349">Heme</keyword>
<dbReference type="InterPro" id="IPR017972">
    <property type="entry name" value="Cyt_P450_CS"/>
</dbReference>
<feature type="transmembrane region" description="Helical" evidence="3">
    <location>
        <begin position="546"/>
        <end position="563"/>
    </location>
</feature>
<evidence type="ECO:0000313" key="4">
    <source>
        <dbReference type="EMBL" id="CAE1163005.1"/>
    </source>
</evidence>
<keyword evidence="4" id="KW-0560">Oxidoreductase</keyword>
<reference evidence="4" key="1">
    <citation type="submission" date="2021-01" db="EMBL/GenBank/DDBJ databases">
        <authorList>
            <person name="Li R."/>
            <person name="Bekaert M."/>
        </authorList>
    </citation>
    <scope>NUCLEOTIDE SEQUENCE</scope>
    <source>
        <strain evidence="4">Farmed</strain>
    </source>
</reference>
<feature type="transmembrane region" description="Helical" evidence="3">
    <location>
        <begin position="424"/>
        <end position="447"/>
    </location>
</feature>
<evidence type="ECO:0000256" key="2">
    <source>
        <dbReference type="PIRSR" id="PIRSR602401-1"/>
    </source>
</evidence>
<dbReference type="Gene3D" id="1.10.630.10">
    <property type="entry name" value="Cytochrome P450"/>
    <property type="match status" value="2"/>
</dbReference>
<gene>
    <name evidence="4" type="ORF">SPHA_7526</name>
</gene>
<feature type="binding site" description="axial binding residue" evidence="2">
    <location>
        <position position="770"/>
    </location>
    <ligand>
        <name>heme</name>
        <dbReference type="ChEBI" id="CHEBI:30413"/>
    </ligand>
    <ligandPart>
        <name>Fe</name>
        <dbReference type="ChEBI" id="CHEBI:18248"/>
    </ligandPart>
</feature>
<sequence>MRLFLPLFSLSSTHTHRETIFFTTIPSFLSSFLSPLSLSLSLSLSLLFDEVCEKSVKKGQRLTYSCYACLMISFVTIFFLFLTHSFFCRLKKFVECKSAALQFPCLPKHWFWGNLEELKNPDGFLSYTRKMMEKRCQTFCCWVSFLYPGISIAHPDAVKTLIRSAEPKPMVAPGYVFVHPWLGDGLLLSTGKKWERNRKLLTPAFHFDILKSYIPIYNSAADKLINKLSVATEKCPVIDVIRPFSFATLDIMLRCALSYTEDIQAEEEHHPYVTAVTTIGDLLAKRVVNVFHYSDWIYRLSSDGRKFYRMCKEIHKFSDINAALPVVNVYVEGKRCSALVDTGCSRSIVSADRCVTWNSQQIEIRTIDGVSRACCGVGTVSVLTDGGSHAKVDVLVARQRPLGYDLLLGIDAIRASLLFETFPFLLFFLLSFFFLCLPPSLFILLNLSFSTHSLPIPSCLPLPFSSFFFLSFSISFFPFFSSTIFPYILSFFFPFSSTLSFFTLDPPLSLFSLSLFSLPLFFLFFCLFFLLFYSSLSSSFPLPSSFSSPTHVLFFSHYFFFFLRFSSLPTLSDVYHDYISIICHKVMSKANPDMMKGKKKLDFLDILVTARDSDGVGLSNLEIRNEVDTFMFEGHDTTACSLSWMMYAMAIYPNEQQNIYNEIQNVLQGRTEVTWEDLPELRYLTACLKESIRLFTTVPMISRSLTRPFVIDGKLLPAGMTVSINIYAMHHNPDVWQEPEEFLPSRFLSDDPNPKNPYMYIPFSAGPRNCIGQNFAMHEMKVMVAKIIQAFEITADPTYHPEPIAEMVLRSRTGIRMQFPKATDLVIFMSNSSLQIYQFKGHITHLHRLK</sequence>
<feature type="transmembrane region" description="Helical" evidence="3">
    <location>
        <begin position="511"/>
        <end position="534"/>
    </location>
</feature>
<dbReference type="SUPFAM" id="SSF50630">
    <property type="entry name" value="Acid proteases"/>
    <property type="match status" value="1"/>
</dbReference>
<dbReference type="AlphaFoldDB" id="A0A812AYC4"/>
<dbReference type="GO" id="GO:0020037">
    <property type="term" value="F:heme binding"/>
    <property type="evidence" value="ECO:0007669"/>
    <property type="project" value="InterPro"/>
</dbReference>
<dbReference type="InterPro" id="IPR050196">
    <property type="entry name" value="Cytochrome_P450_Monoox"/>
</dbReference>
<dbReference type="Proteomes" id="UP000597762">
    <property type="component" value="Unassembled WGS sequence"/>
</dbReference>
<keyword evidence="2" id="KW-0479">Metal-binding</keyword>
<dbReference type="PROSITE" id="PS00086">
    <property type="entry name" value="CYTOCHROME_P450"/>
    <property type="match status" value="1"/>
</dbReference>
<dbReference type="Gene3D" id="2.40.70.10">
    <property type="entry name" value="Acid Proteases"/>
    <property type="match status" value="1"/>
</dbReference>
<dbReference type="GO" id="GO:0005506">
    <property type="term" value="F:iron ion binding"/>
    <property type="evidence" value="ECO:0007669"/>
    <property type="project" value="InterPro"/>
</dbReference>
<organism evidence="4 5">
    <name type="scientific">Acanthosepion pharaonis</name>
    <name type="common">Pharaoh cuttlefish</name>
    <name type="synonym">Sepia pharaonis</name>
    <dbReference type="NCBI Taxonomy" id="158019"/>
    <lineage>
        <taxon>Eukaryota</taxon>
        <taxon>Metazoa</taxon>
        <taxon>Spiralia</taxon>
        <taxon>Lophotrochozoa</taxon>
        <taxon>Mollusca</taxon>
        <taxon>Cephalopoda</taxon>
        <taxon>Coleoidea</taxon>
        <taxon>Decapodiformes</taxon>
        <taxon>Sepiida</taxon>
        <taxon>Sepiina</taxon>
        <taxon>Sepiidae</taxon>
        <taxon>Acanthosepion</taxon>
    </lineage>
</organism>
<feature type="transmembrane region" description="Helical" evidence="3">
    <location>
        <begin position="25"/>
        <end position="47"/>
    </location>
</feature>
<dbReference type="PANTHER" id="PTHR24291">
    <property type="entry name" value="CYTOCHROME P450 FAMILY 4"/>
    <property type="match status" value="1"/>
</dbReference>
<name>A0A812AYC4_ACAPH</name>
<comment type="cofactor">
    <cofactor evidence="2">
        <name>heme</name>
        <dbReference type="ChEBI" id="CHEBI:30413"/>
    </cofactor>
</comment>
<evidence type="ECO:0000256" key="1">
    <source>
        <dbReference type="ARBA" id="ARBA00010617"/>
    </source>
</evidence>
<evidence type="ECO:0000313" key="5">
    <source>
        <dbReference type="Proteomes" id="UP000597762"/>
    </source>
</evidence>
<dbReference type="EMBL" id="CAHIKZ030000241">
    <property type="protein sequence ID" value="CAE1163005.1"/>
    <property type="molecule type" value="Genomic_DNA"/>
</dbReference>
<dbReference type="PRINTS" id="PR00385">
    <property type="entry name" value="P450"/>
</dbReference>
<dbReference type="PRINTS" id="PR00463">
    <property type="entry name" value="EP450I"/>
</dbReference>
<dbReference type="GO" id="GO:0016712">
    <property type="term" value="F:oxidoreductase activity, acting on paired donors, with incorporation or reduction of molecular oxygen, reduced flavin or flavoprotein as one donor, and incorporation of one atom of oxygen"/>
    <property type="evidence" value="ECO:0007669"/>
    <property type="project" value="UniProtKB-EC"/>
</dbReference>
<keyword evidence="3" id="KW-0812">Transmembrane</keyword>